<reference evidence="5 6" key="1">
    <citation type="submission" date="2020-10" db="EMBL/GenBank/DDBJ databases">
        <title>Bacillus sp. HD4P25, an endophyte from a halophyte.</title>
        <authorList>
            <person name="Sun J.-Q."/>
        </authorList>
    </citation>
    <scope>NUCLEOTIDE SEQUENCE [LARGE SCALE GENOMIC DNA]</scope>
    <source>
        <strain evidence="5 6">YIM 93174</strain>
    </source>
</reference>
<keyword evidence="3" id="KW-0732">Signal</keyword>
<protein>
    <submittedName>
        <fullName evidence="5">SCO family protein</fullName>
    </submittedName>
</protein>
<dbReference type="PANTHER" id="PTHR12151">
    <property type="entry name" value="ELECTRON TRANSPORT PROTIN SCO1/SENC FAMILY MEMBER"/>
    <property type="match status" value="1"/>
</dbReference>
<evidence type="ECO:0000256" key="1">
    <source>
        <dbReference type="ARBA" id="ARBA00010996"/>
    </source>
</evidence>
<comment type="caution">
    <text evidence="5">The sequence shown here is derived from an EMBL/GenBank/DDBJ whole genome shotgun (WGS) entry which is preliminary data.</text>
</comment>
<dbReference type="Proteomes" id="UP001516662">
    <property type="component" value="Unassembled WGS sequence"/>
</dbReference>
<dbReference type="EMBL" id="JADCLJ010000022">
    <property type="protein sequence ID" value="MBE4909454.1"/>
    <property type="molecule type" value="Genomic_DNA"/>
</dbReference>
<evidence type="ECO:0000256" key="3">
    <source>
        <dbReference type="SAM" id="SignalP"/>
    </source>
</evidence>
<evidence type="ECO:0000256" key="2">
    <source>
        <dbReference type="ARBA" id="ARBA00023008"/>
    </source>
</evidence>
<gene>
    <name evidence="5" type="ORF">IMZ08_15485</name>
</gene>
<proteinExistence type="inferred from homology"/>
<name>A0ABR9QLU1_9BACI</name>
<evidence type="ECO:0000313" key="5">
    <source>
        <dbReference type="EMBL" id="MBE4909454.1"/>
    </source>
</evidence>
<accession>A0ABR9QLU1</accession>
<keyword evidence="6" id="KW-1185">Reference proteome</keyword>
<dbReference type="RefSeq" id="WP_193538097.1">
    <property type="nucleotide sequence ID" value="NZ_JADCLJ010000022.1"/>
</dbReference>
<dbReference type="PANTHER" id="PTHR12151:SF25">
    <property type="entry name" value="LINALOOL DEHYDRATASE_ISOMERASE DOMAIN-CONTAINING PROTEIN"/>
    <property type="match status" value="1"/>
</dbReference>
<evidence type="ECO:0000259" key="4">
    <source>
        <dbReference type="PROSITE" id="PS51352"/>
    </source>
</evidence>
<dbReference type="PROSITE" id="PS51352">
    <property type="entry name" value="THIOREDOXIN_2"/>
    <property type="match status" value="1"/>
</dbReference>
<dbReference type="PROSITE" id="PS51257">
    <property type="entry name" value="PROKAR_LIPOPROTEIN"/>
    <property type="match status" value="1"/>
</dbReference>
<dbReference type="InterPro" id="IPR003782">
    <property type="entry name" value="SCO1/SenC"/>
</dbReference>
<organism evidence="5 6">
    <name type="scientific">Litchfieldia luteola</name>
    <dbReference type="NCBI Taxonomy" id="682179"/>
    <lineage>
        <taxon>Bacteria</taxon>
        <taxon>Bacillati</taxon>
        <taxon>Bacillota</taxon>
        <taxon>Bacilli</taxon>
        <taxon>Bacillales</taxon>
        <taxon>Bacillaceae</taxon>
        <taxon>Litchfieldia</taxon>
    </lineage>
</organism>
<feature type="signal peptide" evidence="3">
    <location>
        <begin position="1"/>
        <end position="21"/>
    </location>
</feature>
<sequence>MAKIMKVFIILLLSIVTVACSASKEEIEQSFPMALEVQEFEAVNQDGVTVSLSDLKGKVWVASTIFTNCDTVCLPMTANMAKLQQKLNEENVEATLVSFSIDPERDTLDVLKDFAQVYDADFSNWHFLSGYSQEEIESFINKSFMSPAAQLEGSDQFMHSTSIFLVSESGTVVQQYSGVSDVPYEQIVEDIKKIN</sequence>
<dbReference type="Gene3D" id="3.40.30.10">
    <property type="entry name" value="Glutaredoxin"/>
    <property type="match status" value="1"/>
</dbReference>
<dbReference type="Pfam" id="PF02630">
    <property type="entry name" value="SCO1-SenC"/>
    <property type="match status" value="1"/>
</dbReference>
<keyword evidence="2" id="KW-0186">Copper</keyword>
<feature type="domain" description="Thioredoxin" evidence="4">
    <location>
        <begin position="31"/>
        <end position="195"/>
    </location>
</feature>
<dbReference type="SUPFAM" id="SSF52833">
    <property type="entry name" value="Thioredoxin-like"/>
    <property type="match status" value="1"/>
</dbReference>
<comment type="similarity">
    <text evidence="1">Belongs to the SCO1/2 family.</text>
</comment>
<dbReference type="CDD" id="cd02968">
    <property type="entry name" value="SCO"/>
    <property type="match status" value="1"/>
</dbReference>
<dbReference type="InterPro" id="IPR036249">
    <property type="entry name" value="Thioredoxin-like_sf"/>
</dbReference>
<feature type="chain" id="PRO_5046776345" evidence="3">
    <location>
        <begin position="22"/>
        <end position="195"/>
    </location>
</feature>
<dbReference type="InterPro" id="IPR013766">
    <property type="entry name" value="Thioredoxin_domain"/>
</dbReference>
<evidence type="ECO:0000313" key="6">
    <source>
        <dbReference type="Proteomes" id="UP001516662"/>
    </source>
</evidence>